<organism evidence="1 2">
    <name type="scientific">Dentiscutata heterogama</name>
    <dbReference type="NCBI Taxonomy" id="1316150"/>
    <lineage>
        <taxon>Eukaryota</taxon>
        <taxon>Fungi</taxon>
        <taxon>Fungi incertae sedis</taxon>
        <taxon>Mucoromycota</taxon>
        <taxon>Glomeromycotina</taxon>
        <taxon>Glomeromycetes</taxon>
        <taxon>Diversisporales</taxon>
        <taxon>Gigasporaceae</taxon>
        <taxon>Dentiscutata</taxon>
    </lineage>
</organism>
<dbReference type="Proteomes" id="UP000789702">
    <property type="component" value="Unassembled WGS sequence"/>
</dbReference>
<evidence type="ECO:0000313" key="1">
    <source>
        <dbReference type="EMBL" id="CAG8441304.1"/>
    </source>
</evidence>
<sequence>MVWILIDVSFEYEEKFDIDQERFQNFSESISFNHYSPSQSFDTHSSDEYFSDSQSSDAHDASRVPENFFVKRKIVRIRVESRAKFLGRKIEFSNFELSQPSFSSRYNQDRQIMQIKASSDNMDVDSKEFIDVVNTTNSQETVIIPSINVNLIYSDFDTERFEKTASLVWIKSLFYVNDKEIVYKWIKNCYDKKLHIVDNSFRDYEI</sequence>
<name>A0ACA9JZ55_9GLOM</name>
<keyword evidence="2" id="KW-1185">Reference proteome</keyword>
<comment type="caution">
    <text evidence="1">The sequence shown here is derived from an EMBL/GenBank/DDBJ whole genome shotgun (WGS) entry which is preliminary data.</text>
</comment>
<protein>
    <submittedName>
        <fullName evidence="1">5248_t:CDS:1</fullName>
    </submittedName>
</protein>
<gene>
    <name evidence="1" type="ORF">DHETER_LOCUS278</name>
</gene>
<proteinExistence type="predicted"/>
<accession>A0ACA9JZ55</accession>
<evidence type="ECO:0000313" key="2">
    <source>
        <dbReference type="Proteomes" id="UP000789702"/>
    </source>
</evidence>
<dbReference type="EMBL" id="CAJVPU010000120">
    <property type="protein sequence ID" value="CAG8441304.1"/>
    <property type="molecule type" value="Genomic_DNA"/>
</dbReference>
<reference evidence="1" key="1">
    <citation type="submission" date="2021-06" db="EMBL/GenBank/DDBJ databases">
        <authorList>
            <person name="Kallberg Y."/>
            <person name="Tangrot J."/>
            <person name="Rosling A."/>
        </authorList>
    </citation>
    <scope>NUCLEOTIDE SEQUENCE</scope>
    <source>
        <strain evidence="1">IL203A</strain>
    </source>
</reference>